<dbReference type="RefSeq" id="WP_038453061.1">
    <property type="nucleotide sequence ID" value="NZ_CP009043.1"/>
</dbReference>
<reference evidence="4" key="1">
    <citation type="journal article" date="2014" name="Genome Announc.">
        <title>Complete Genome Sequence of Campylobacter iguaniorum Strain 1485ET, Isolated from a Bearded Dragon (Pogona vitticeps).</title>
        <authorList>
            <person name="Gilbert M.J."/>
            <person name="Miller W.G."/>
            <person name="Yee E."/>
            <person name="Kik M."/>
            <person name="Wagenaar J.A."/>
            <person name="Duim B."/>
        </authorList>
    </citation>
    <scope>NUCLEOTIDE SEQUENCE [LARGE SCALE GENOMIC DNA]</scope>
    <source>
        <strain evidence="4">1485E</strain>
    </source>
</reference>
<dbReference type="InterPro" id="IPR001455">
    <property type="entry name" value="TusA-like"/>
</dbReference>
<dbReference type="eggNOG" id="COG0425">
    <property type="taxonomic scope" value="Bacteria"/>
</dbReference>
<evidence type="ECO:0000313" key="4">
    <source>
        <dbReference type="Proteomes" id="UP000028486"/>
    </source>
</evidence>
<accession>A0A076FEF1</accession>
<sequence length="197" mass="21406">MQIDCRNLDCPKPVINTKEALNSLEIGENLEILLNKAVSLENVLKFIKSNNLKPTLITNDGEFIVNVVKTSELTDHDASKYGCEIVKKKVVFLKDDKVGSEPIGNGLLAKFLGSIASVEPVSRPSYIICVNDAVLMTTNRAHPSYAALKELEMMGVKILSCGSCLEALGIVDRLGIGEASNAFEIINLLLNNETVCL</sequence>
<dbReference type="NCBIfam" id="TIGR03527">
    <property type="entry name" value="selenium_YedF"/>
    <property type="match status" value="1"/>
</dbReference>
<evidence type="ECO:0000259" key="2">
    <source>
        <dbReference type="Pfam" id="PF01206"/>
    </source>
</evidence>
<dbReference type="SUPFAM" id="SSF64307">
    <property type="entry name" value="SirA-like"/>
    <property type="match status" value="1"/>
</dbReference>
<dbReference type="InterPro" id="IPR027396">
    <property type="entry name" value="DsrEFH-like"/>
</dbReference>
<dbReference type="Gene3D" id="3.30.110.40">
    <property type="entry name" value="TusA-like domain"/>
    <property type="match status" value="1"/>
</dbReference>
<name>A0A076FEF1_9BACT</name>
<keyword evidence="4" id="KW-1185">Reference proteome</keyword>
<gene>
    <name evidence="3" type="primary">yedF</name>
    <name evidence="3" type="ORF">CIG1485E_0353</name>
</gene>
<dbReference type="HOGENOM" id="CLU_097491_0_0_7"/>
<feature type="domain" description="UPF0033" evidence="2">
    <location>
        <begin position="2"/>
        <end position="65"/>
    </location>
</feature>
<dbReference type="OrthoDB" id="9801500at2"/>
<comment type="similarity">
    <text evidence="1">Belongs to the sulfur carrier protein TusA family.</text>
</comment>
<dbReference type="EMBL" id="CP009043">
    <property type="protein sequence ID" value="AII14224.1"/>
    <property type="molecule type" value="Genomic_DNA"/>
</dbReference>
<dbReference type="PANTHER" id="PTHR33279:SF6">
    <property type="entry name" value="SULFUR CARRIER PROTEIN YEDF-RELATED"/>
    <property type="match status" value="1"/>
</dbReference>
<evidence type="ECO:0000313" key="3">
    <source>
        <dbReference type="EMBL" id="AII14224.1"/>
    </source>
</evidence>
<dbReference type="STRING" id="1244531.CIG2463D_0358"/>
<dbReference type="AlphaFoldDB" id="A0A076FEF1"/>
<dbReference type="KEGG" id="caj:CIG1485E_0353"/>
<proteinExistence type="inferred from homology"/>
<dbReference type="Proteomes" id="UP000028486">
    <property type="component" value="Chromosome"/>
</dbReference>
<dbReference type="InterPro" id="IPR019870">
    <property type="entry name" value="Se_metab_YedF"/>
</dbReference>
<dbReference type="SUPFAM" id="SSF75169">
    <property type="entry name" value="DsrEFH-like"/>
    <property type="match status" value="1"/>
</dbReference>
<dbReference type="InterPro" id="IPR036868">
    <property type="entry name" value="TusA-like_sf"/>
</dbReference>
<dbReference type="Pfam" id="PF01206">
    <property type="entry name" value="TusA"/>
    <property type="match status" value="1"/>
</dbReference>
<evidence type="ECO:0000256" key="1">
    <source>
        <dbReference type="ARBA" id="ARBA00008984"/>
    </source>
</evidence>
<dbReference type="PANTHER" id="PTHR33279">
    <property type="entry name" value="SULFUR CARRIER PROTEIN YEDF-RELATED"/>
    <property type="match status" value="1"/>
</dbReference>
<organism evidence="3 4">
    <name type="scientific">Campylobacter iguaniorum</name>
    <dbReference type="NCBI Taxonomy" id="1244531"/>
    <lineage>
        <taxon>Bacteria</taxon>
        <taxon>Pseudomonadati</taxon>
        <taxon>Campylobacterota</taxon>
        <taxon>Epsilonproteobacteria</taxon>
        <taxon>Campylobacterales</taxon>
        <taxon>Campylobacteraceae</taxon>
        <taxon>Campylobacter</taxon>
    </lineage>
</organism>
<protein>
    <submittedName>
        <fullName evidence="3">Selenium metabolism protein</fullName>
    </submittedName>
</protein>